<dbReference type="HOGENOM" id="CLU_548932_0_0_1"/>
<dbReference type="AlphaFoldDB" id="T1EY21"/>
<feature type="transmembrane region" description="Helical" evidence="3">
    <location>
        <begin position="448"/>
        <end position="471"/>
    </location>
</feature>
<reference evidence="5 7" key="2">
    <citation type="journal article" date="2013" name="Nature">
        <title>Insights into bilaterian evolution from three spiralian genomes.</title>
        <authorList>
            <person name="Simakov O."/>
            <person name="Marletaz F."/>
            <person name="Cho S.J."/>
            <person name="Edsinger-Gonzales E."/>
            <person name="Havlak P."/>
            <person name="Hellsten U."/>
            <person name="Kuo D.H."/>
            <person name="Larsson T."/>
            <person name="Lv J."/>
            <person name="Arendt D."/>
            <person name="Savage R."/>
            <person name="Osoegawa K."/>
            <person name="de Jong P."/>
            <person name="Grimwood J."/>
            <person name="Chapman J.A."/>
            <person name="Shapiro H."/>
            <person name="Aerts A."/>
            <person name="Otillar R.P."/>
            <person name="Terry A.Y."/>
            <person name="Boore J.L."/>
            <person name="Grigoriev I.V."/>
            <person name="Lindberg D.R."/>
            <person name="Seaver E.C."/>
            <person name="Weisblat D.A."/>
            <person name="Putnam N.H."/>
            <person name="Rokhsar D.S."/>
        </authorList>
    </citation>
    <scope>NUCLEOTIDE SEQUENCE</scope>
</reference>
<proteinExistence type="predicted"/>
<keyword evidence="1" id="KW-1015">Disulfide bond</keyword>
<evidence type="ECO:0000259" key="4">
    <source>
        <dbReference type="PROSITE" id="PS51034"/>
    </source>
</evidence>
<dbReference type="KEGG" id="hro:HELRODRAFT_166363"/>
<dbReference type="PANTHER" id="PTHR46560:SF5">
    <property type="entry name" value="CYPHER, ISOFORM B"/>
    <property type="match status" value="1"/>
</dbReference>
<feature type="compositionally biased region" description="Pro residues" evidence="2">
    <location>
        <begin position="24"/>
        <end position="39"/>
    </location>
</feature>
<evidence type="ECO:0000256" key="1">
    <source>
        <dbReference type="ARBA" id="ARBA00023157"/>
    </source>
</evidence>
<dbReference type="InParanoid" id="T1EY21"/>
<dbReference type="Pfam" id="PF00100">
    <property type="entry name" value="Zona_pellucida"/>
    <property type="match status" value="1"/>
</dbReference>
<name>T1EY21_HELRO</name>
<evidence type="ECO:0000313" key="5">
    <source>
        <dbReference type="EMBL" id="ESN90659.1"/>
    </source>
</evidence>
<accession>T1EY21</accession>
<dbReference type="Proteomes" id="UP000015101">
    <property type="component" value="Unassembled WGS sequence"/>
</dbReference>
<dbReference type="EMBL" id="KB097753">
    <property type="protein sequence ID" value="ESN90659.1"/>
    <property type="molecule type" value="Genomic_DNA"/>
</dbReference>
<dbReference type="Gene3D" id="2.60.40.4100">
    <property type="entry name" value="Zona pellucida, ZP-C domain"/>
    <property type="match status" value="1"/>
</dbReference>
<evidence type="ECO:0000256" key="2">
    <source>
        <dbReference type="SAM" id="MobiDB-lite"/>
    </source>
</evidence>
<keyword evidence="7" id="KW-1185">Reference proteome</keyword>
<reference evidence="7" key="1">
    <citation type="submission" date="2012-12" db="EMBL/GenBank/DDBJ databases">
        <authorList>
            <person name="Hellsten U."/>
            <person name="Grimwood J."/>
            <person name="Chapman J.A."/>
            <person name="Shapiro H."/>
            <person name="Aerts A."/>
            <person name="Otillar R.P."/>
            <person name="Terry A.Y."/>
            <person name="Boore J.L."/>
            <person name="Simakov O."/>
            <person name="Marletaz F."/>
            <person name="Cho S.-J."/>
            <person name="Edsinger-Gonzales E."/>
            <person name="Havlak P."/>
            <person name="Kuo D.-H."/>
            <person name="Larsson T."/>
            <person name="Lv J."/>
            <person name="Arendt D."/>
            <person name="Savage R."/>
            <person name="Osoegawa K."/>
            <person name="de Jong P."/>
            <person name="Lindberg D.R."/>
            <person name="Seaver E.C."/>
            <person name="Weisblat D.A."/>
            <person name="Putnam N.H."/>
            <person name="Grigoriev I.V."/>
            <person name="Rokhsar D.S."/>
        </authorList>
    </citation>
    <scope>NUCLEOTIDE SEQUENCE</scope>
</reference>
<sequence>MSRRSHRVRKNLIKSQNSSVAPPATQPPVVPPVVSPVVPPAGGTQPPSGNGNATSGGGGSGGDGGGGGLTMKLFSVCLGDENCTTVANSYCAPSKFNEDAKRCACKTGFSDWNTNGIYTCELIAQPNDPACKECTENEGICILVAGAAKCQCPASKSGDKCENTQGYLANNTNAQSLPTAAPPSVTNSTSSPVAPQEDNDVIDVKNGCPAGFYTLNLTLAINQTDHCGTVVKSDFQRFATGEYAGIGVVQPNGNDRGVQVTANLKMEILNAFGQPLSGDAVVVIGDQLKFKVTLVKDENYKLAQVRRCYASSSFMLTDSFAEIRSLMSNGCPLSTEATKDSWYWTSSSDDNTYNLTTGLVTMFKMITSENVYLYCNIRLCLGGYEDACPTLTKENCTTARRKRAVGTQLTRFKRAASLSPTASSTVGSGIRVVDPGGIGQMSGTMTTIFAVVFSVLVAAVVVAVVVGALIMTRRKKNTGQHPERFAQPRVRTGNTKF</sequence>
<dbReference type="PROSITE" id="PS00022">
    <property type="entry name" value="EGF_1"/>
    <property type="match status" value="1"/>
</dbReference>
<dbReference type="InterPro" id="IPR001507">
    <property type="entry name" value="ZP_dom"/>
</dbReference>
<dbReference type="GeneID" id="20201471"/>
<evidence type="ECO:0000313" key="7">
    <source>
        <dbReference type="Proteomes" id="UP000015101"/>
    </source>
</evidence>
<feature type="region of interest" description="Disordered" evidence="2">
    <location>
        <begin position="173"/>
        <end position="196"/>
    </location>
</feature>
<dbReference type="CTD" id="20201471"/>
<dbReference type="InterPro" id="IPR000742">
    <property type="entry name" value="EGF"/>
</dbReference>
<dbReference type="OrthoDB" id="6432511at2759"/>
<feature type="compositionally biased region" description="Gly residues" evidence="2">
    <location>
        <begin position="54"/>
        <end position="64"/>
    </location>
</feature>
<dbReference type="GO" id="GO:0000902">
    <property type="term" value="P:cell morphogenesis"/>
    <property type="evidence" value="ECO:0000318"/>
    <property type="project" value="GO_Central"/>
</dbReference>
<keyword evidence="3" id="KW-0472">Membrane</keyword>
<protein>
    <recommendedName>
        <fullName evidence="4">ZP domain-containing protein</fullName>
    </recommendedName>
</protein>
<feature type="region of interest" description="Disordered" evidence="2">
    <location>
        <begin position="1"/>
        <end position="64"/>
    </location>
</feature>
<dbReference type="EMBL" id="AMQM01002340">
    <property type="status" value="NOT_ANNOTATED_CDS"/>
    <property type="molecule type" value="Genomic_DNA"/>
</dbReference>
<dbReference type="PANTHER" id="PTHR46560">
    <property type="entry name" value="CYPHER, ISOFORM B"/>
    <property type="match status" value="1"/>
</dbReference>
<organism evidence="6 7">
    <name type="scientific">Helobdella robusta</name>
    <name type="common">Californian leech</name>
    <dbReference type="NCBI Taxonomy" id="6412"/>
    <lineage>
        <taxon>Eukaryota</taxon>
        <taxon>Metazoa</taxon>
        <taxon>Spiralia</taxon>
        <taxon>Lophotrochozoa</taxon>
        <taxon>Annelida</taxon>
        <taxon>Clitellata</taxon>
        <taxon>Hirudinea</taxon>
        <taxon>Rhynchobdellida</taxon>
        <taxon>Glossiphoniidae</taxon>
        <taxon>Helobdella</taxon>
    </lineage>
</organism>
<feature type="domain" description="ZP" evidence="4">
    <location>
        <begin position="48"/>
        <end position="395"/>
    </location>
</feature>
<feature type="compositionally biased region" description="Basic residues" evidence="2">
    <location>
        <begin position="1"/>
        <end position="12"/>
    </location>
</feature>
<feature type="region of interest" description="Disordered" evidence="2">
    <location>
        <begin position="477"/>
        <end position="497"/>
    </location>
</feature>
<dbReference type="EnsemblMetazoa" id="HelroT166363">
    <property type="protein sequence ID" value="HelroP166363"/>
    <property type="gene ID" value="HelroG166363"/>
</dbReference>
<keyword evidence="3" id="KW-0812">Transmembrane</keyword>
<dbReference type="InterPro" id="IPR042235">
    <property type="entry name" value="ZP-C_dom"/>
</dbReference>
<dbReference type="GO" id="GO:0016324">
    <property type="term" value="C:apical plasma membrane"/>
    <property type="evidence" value="ECO:0000318"/>
    <property type="project" value="GO_Central"/>
</dbReference>
<evidence type="ECO:0000256" key="3">
    <source>
        <dbReference type="SAM" id="Phobius"/>
    </source>
</evidence>
<gene>
    <name evidence="6" type="primary">20201471</name>
    <name evidence="5" type="ORF">HELRODRAFT_166363</name>
</gene>
<feature type="compositionally biased region" description="Low complexity" evidence="2">
    <location>
        <begin position="178"/>
        <end position="195"/>
    </location>
</feature>
<keyword evidence="3" id="KW-1133">Transmembrane helix</keyword>
<reference evidence="6" key="3">
    <citation type="submission" date="2015-06" db="UniProtKB">
        <authorList>
            <consortium name="EnsemblMetazoa"/>
        </authorList>
    </citation>
    <scope>IDENTIFICATION</scope>
</reference>
<evidence type="ECO:0000313" key="6">
    <source>
        <dbReference type="EnsemblMetazoa" id="HelroP166363"/>
    </source>
</evidence>
<dbReference type="InterPro" id="IPR055355">
    <property type="entry name" value="ZP-C"/>
</dbReference>
<dbReference type="RefSeq" id="XP_009031549.1">
    <property type="nucleotide sequence ID" value="XM_009033301.1"/>
</dbReference>
<dbReference type="PROSITE" id="PS51034">
    <property type="entry name" value="ZP_2"/>
    <property type="match status" value="1"/>
</dbReference>